<accession>A0A8I2YVL5</accession>
<proteinExistence type="predicted"/>
<name>A0A8I2YVL5_9AGAM</name>
<dbReference type="PROSITE" id="PS50157">
    <property type="entry name" value="ZINC_FINGER_C2H2_2"/>
    <property type="match status" value="2"/>
</dbReference>
<feature type="compositionally biased region" description="Low complexity" evidence="6">
    <location>
        <begin position="140"/>
        <end position="152"/>
    </location>
</feature>
<dbReference type="Proteomes" id="UP000683000">
    <property type="component" value="Unassembled WGS sequence"/>
</dbReference>
<dbReference type="PANTHER" id="PTHR23235:SF120">
    <property type="entry name" value="KRUPPEL-LIKE FACTOR 15"/>
    <property type="match status" value="1"/>
</dbReference>
<dbReference type="SMART" id="SM00355">
    <property type="entry name" value="ZnF_C2H2"/>
    <property type="match status" value="2"/>
</dbReference>
<dbReference type="PROSITE" id="PS00028">
    <property type="entry name" value="ZINC_FINGER_C2H2_1"/>
    <property type="match status" value="1"/>
</dbReference>
<keyword evidence="9" id="KW-1185">Reference proteome</keyword>
<evidence type="ECO:0000256" key="4">
    <source>
        <dbReference type="ARBA" id="ARBA00022833"/>
    </source>
</evidence>
<evidence type="ECO:0000313" key="9">
    <source>
        <dbReference type="Proteomes" id="UP000683000"/>
    </source>
</evidence>
<dbReference type="PANTHER" id="PTHR23235">
    <property type="entry name" value="KRUEPPEL-LIKE TRANSCRIPTION FACTOR"/>
    <property type="match status" value="1"/>
</dbReference>
<dbReference type="GO" id="GO:0000978">
    <property type="term" value="F:RNA polymerase II cis-regulatory region sequence-specific DNA binding"/>
    <property type="evidence" value="ECO:0007669"/>
    <property type="project" value="UniProtKB-ARBA"/>
</dbReference>
<keyword evidence="1" id="KW-0479">Metal-binding</keyword>
<evidence type="ECO:0000256" key="1">
    <source>
        <dbReference type="ARBA" id="ARBA00022723"/>
    </source>
</evidence>
<reference evidence="8" key="1">
    <citation type="submission" date="2021-03" db="EMBL/GenBank/DDBJ databases">
        <title>Evolutionary innovations through gain and loss of genes in the ectomycorrhizal Boletales.</title>
        <authorList>
            <person name="Wu G."/>
            <person name="Miyauchi S."/>
            <person name="Morin E."/>
            <person name="Yang Z.-L."/>
            <person name="Xu J."/>
            <person name="Martin F.M."/>
        </authorList>
    </citation>
    <scope>NUCLEOTIDE SEQUENCE</scope>
    <source>
        <strain evidence="8">BR01</strain>
    </source>
</reference>
<feature type="domain" description="C2H2-type" evidence="7">
    <location>
        <begin position="183"/>
        <end position="205"/>
    </location>
</feature>
<evidence type="ECO:0000313" key="8">
    <source>
        <dbReference type="EMBL" id="KAG6378152.1"/>
    </source>
</evidence>
<dbReference type="GO" id="GO:0008270">
    <property type="term" value="F:zinc ion binding"/>
    <property type="evidence" value="ECO:0007669"/>
    <property type="project" value="UniProtKB-KW"/>
</dbReference>
<sequence>MSDRRGYSFPTTDLDRGNQWATGAQQPPRYPPQSSAYQGVPASAYPTMVGSAHNMASSVHPSAQYGGNDYTASFPPSAPSQYMVASPNAYHQPRQGYPPPNHTHQAPSVVPPYTVPSQYPAAHQQSSLQQSSPYYARGDPQYQQPQYPASPSRPFSCDLCALSFNRQHDLKRHRETHSGEKPFLCNGGCGKTFTRKDALKRHQAR</sequence>
<dbReference type="FunFam" id="3.30.160.60:FF:000072">
    <property type="entry name" value="zinc finger protein 143 isoform X1"/>
    <property type="match status" value="1"/>
</dbReference>
<organism evidence="8 9">
    <name type="scientific">Boletus reticuloceps</name>
    <dbReference type="NCBI Taxonomy" id="495285"/>
    <lineage>
        <taxon>Eukaryota</taxon>
        <taxon>Fungi</taxon>
        <taxon>Dikarya</taxon>
        <taxon>Basidiomycota</taxon>
        <taxon>Agaricomycotina</taxon>
        <taxon>Agaricomycetes</taxon>
        <taxon>Agaricomycetidae</taxon>
        <taxon>Boletales</taxon>
        <taxon>Boletineae</taxon>
        <taxon>Boletaceae</taxon>
        <taxon>Boletoideae</taxon>
        <taxon>Boletus</taxon>
    </lineage>
</organism>
<keyword evidence="2" id="KW-0677">Repeat</keyword>
<evidence type="ECO:0000256" key="2">
    <source>
        <dbReference type="ARBA" id="ARBA00022737"/>
    </source>
</evidence>
<keyword evidence="3 5" id="KW-0863">Zinc-finger</keyword>
<dbReference type="EMBL" id="JAGFBS010000007">
    <property type="protein sequence ID" value="KAG6378152.1"/>
    <property type="molecule type" value="Genomic_DNA"/>
</dbReference>
<dbReference type="SUPFAM" id="SSF57667">
    <property type="entry name" value="beta-beta-alpha zinc fingers"/>
    <property type="match status" value="1"/>
</dbReference>
<keyword evidence="4" id="KW-0862">Zinc</keyword>
<evidence type="ECO:0000259" key="7">
    <source>
        <dbReference type="PROSITE" id="PS50157"/>
    </source>
</evidence>
<feature type="region of interest" description="Disordered" evidence="6">
    <location>
        <begin position="57"/>
        <end position="152"/>
    </location>
</feature>
<dbReference type="Pfam" id="PF00096">
    <property type="entry name" value="zf-C2H2"/>
    <property type="match status" value="2"/>
</dbReference>
<evidence type="ECO:0000256" key="5">
    <source>
        <dbReference type="PROSITE-ProRule" id="PRU00042"/>
    </source>
</evidence>
<dbReference type="OrthoDB" id="8922241at2759"/>
<dbReference type="FunFam" id="3.30.160.60:FF:000065">
    <property type="entry name" value="B-cell CLL/lymphoma 6, member B"/>
    <property type="match status" value="1"/>
</dbReference>
<protein>
    <recommendedName>
        <fullName evidence="7">C2H2-type domain-containing protein</fullName>
    </recommendedName>
</protein>
<feature type="region of interest" description="Disordered" evidence="6">
    <location>
        <begin position="1"/>
        <end position="41"/>
    </location>
</feature>
<evidence type="ECO:0000256" key="3">
    <source>
        <dbReference type="ARBA" id="ARBA00022771"/>
    </source>
</evidence>
<evidence type="ECO:0000256" key="6">
    <source>
        <dbReference type="SAM" id="MobiDB-lite"/>
    </source>
</evidence>
<dbReference type="AlphaFoldDB" id="A0A8I2YVL5"/>
<dbReference type="GO" id="GO:0000981">
    <property type="term" value="F:DNA-binding transcription factor activity, RNA polymerase II-specific"/>
    <property type="evidence" value="ECO:0007669"/>
    <property type="project" value="TreeGrafter"/>
</dbReference>
<gene>
    <name evidence="8" type="ORF">JVT61DRAFT_13841</name>
</gene>
<dbReference type="InterPro" id="IPR036236">
    <property type="entry name" value="Znf_C2H2_sf"/>
</dbReference>
<dbReference type="Gene3D" id="3.30.160.60">
    <property type="entry name" value="Classic Zinc Finger"/>
    <property type="match status" value="2"/>
</dbReference>
<feature type="domain" description="C2H2-type" evidence="7">
    <location>
        <begin position="155"/>
        <end position="182"/>
    </location>
</feature>
<dbReference type="InterPro" id="IPR013087">
    <property type="entry name" value="Znf_C2H2_type"/>
</dbReference>
<comment type="caution">
    <text evidence="8">The sequence shown here is derived from an EMBL/GenBank/DDBJ whole genome shotgun (WGS) entry which is preliminary data.</text>
</comment>